<feature type="transmembrane region" description="Helical" evidence="2">
    <location>
        <begin position="550"/>
        <end position="569"/>
    </location>
</feature>
<keyword evidence="2" id="KW-0472">Membrane</keyword>
<organism evidence="3 4">
    <name type="scientific">[Clostridium] ultunense Esp</name>
    <dbReference type="NCBI Taxonomy" id="1288971"/>
    <lineage>
        <taxon>Bacteria</taxon>
        <taxon>Bacillati</taxon>
        <taxon>Bacillota</taxon>
        <taxon>Tissierellia</taxon>
        <taxon>Tissierellales</taxon>
        <taxon>Tepidimicrobiaceae</taxon>
        <taxon>Schnuerera</taxon>
    </lineage>
</organism>
<dbReference type="RefSeq" id="WP_005583618.1">
    <property type="nucleotide sequence ID" value="NZ_LT669839.1"/>
</dbReference>
<evidence type="ECO:0000313" key="3">
    <source>
        <dbReference type="EMBL" id="SHD76549.1"/>
    </source>
</evidence>
<dbReference type="OrthoDB" id="9757876at2"/>
<dbReference type="PANTHER" id="PTHR32063:SF0">
    <property type="entry name" value="SWARMING MOTILITY PROTEIN SWRC"/>
    <property type="match status" value="1"/>
</dbReference>
<keyword evidence="2" id="KW-0812">Transmembrane</keyword>
<feature type="transmembrane region" description="Helical" evidence="2">
    <location>
        <begin position="576"/>
        <end position="596"/>
    </location>
</feature>
<dbReference type="EMBL" id="LT669839">
    <property type="protein sequence ID" value="SHD76549.1"/>
    <property type="molecule type" value="Genomic_DNA"/>
</dbReference>
<feature type="transmembrane region" description="Helical" evidence="2">
    <location>
        <begin position="602"/>
        <end position="627"/>
    </location>
</feature>
<feature type="transmembrane region" description="Helical" evidence="2">
    <location>
        <begin position="1120"/>
        <end position="1141"/>
    </location>
</feature>
<feature type="coiled-coil region" evidence="1">
    <location>
        <begin position="265"/>
        <end position="295"/>
    </location>
</feature>
<feature type="transmembrane region" description="Helical" evidence="2">
    <location>
        <begin position="647"/>
        <end position="671"/>
    </location>
</feature>
<dbReference type="InterPro" id="IPR027463">
    <property type="entry name" value="AcrB_DN_DC_subdom"/>
</dbReference>
<dbReference type="SUPFAM" id="SSF82693">
    <property type="entry name" value="Multidrug efflux transporter AcrB pore domain, PN1, PN2, PC1 and PC2 subdomains"/>
    <property type="match status" value="2"/>
</dbReference>
<feature type="transmembrane region" description="Helical" evidence="2">
    <location>
        <begin position="1169"/>
        <end position="1191"/>
    </location>
</feature>
<protein>
    <submittedName>
        <fullName evidence="3">Acriflavin resistance protein</fullName>
    </submittedName>
</protein>
<dbReference type="AlphaFoldDB" id="M1Z7Y4"/>
<dbReference type="GO" id="GO:0005886">
    <property type="term" value="C:plasma membrane"/>
    <property type="evidence" value="ECO:0007669"/>
    <property type="project" value="TreeGrafter"/>
</dbReference>
<dbReference type="Gene3D" id="1.20.1640.10">
    <property type="entry name" value="Multidrug efflux transporter AcrB transmembrane domain"/>
    <property type="match status" value="3"/>
</dbReference>
<evidence type="ECO:0000313" key="4">
    <source>
        <dbReference type="Proteomes" id="UP000245423"/>
    </source>
</evidence>
<accession>M1Z7Y4</accession>
<dbReference type="Pfam" id="PF00873">
    <property type="entry name" value="ACR_tran"/>
    <property type="match status" value="2"/>
</dbReference>
<proteinExistence type="predicted"/>
<reference evidence="3 4" key="1">
    <citation type="submission" date="2016-11" db="EMBL/GenBank/DDBJ databases">
        <authorList>
            <person name="Manzoor S."/>
        </authorList>
    </citation>
    <scope>NUCLEOTIDE SEQUENCE [LARGE SCALE GENOMIC DNA]</scope>
    <source>
        <strain evidence="3">Clostridium ultunense strain Esp</strain>
    </source>
</reference>
<feature type="transmembrane region" description="Helical" evidence="2">
    <location>
        <begin position="683"/>
        <end position="706"/>
    </location>
</feature>
<feature type="transmembrane region" description="Helical" evidence="2">
    <location>
        <begin position="12"/>
        <end position="31"/>
    </location>
</feature>
<feature type="coiled-coil region" evidence="1">
    <location>
        <begin position="367"/>
        <end position="401"/>
    </location>
</feature>
<dbReference type="GO" id="GO:0042910">
    <property type="term" value="F:xenobiotic transmembrane transporter activity"/>
    <property type="evidence" value="ECO:0007669"/>
    <property type="project" value="TreeGrafter"/>
</dbReference>
<dbReference type="Proteomes" id="UP000245423">
    <property type="component" value="Chromosome 1"/>
</dbReference>
<dbReference type="Gene3D" id="3.30.2090.10">
    <property type="entry name" value="Multidrug efflux transporter AcrB TolC docking domain, DN and DC subdomains"/>
    <property type="match status" value="3"/>
</dbReference>
<dbReference type="PRINTS" id="PR00702">
    <property type="entry name" value="ACRIFLAVINRP"/>
</dbReference>
<dbReference type="SUPFAM" id="SSF82866">
    <property type="entry name" value="Multidrug efflux transporter AcrB transmembrane domain"/>
    <property type="match status" value="2"/>
</dbReference>
<dbReference type="HOGENOM" id="CLU_002755_1_2_9"/>
<feature type="transmembrane region" description="Helical" evidence="2">
    <location>
        <begin position="1197"/>
        <end position="1223"/>
    </location>
</feature>
<dbReference type="SUPFAM" id="SSF82714">
    <property type="entry name" value="Multidrug efflux transporter AcrB TolC docking domain, DN and DC subdomains"/>
    <property type="match status" value="1"/>
</dbReference>
<dbReference type="Gene3D" id="3.30.70.1320">
    <property type="entry name" value="Multidrug efflux transporter AcrB pore domain like"/>
    <property type="match status" value="2"/>
</dbReference>
<keyword evidence="1" id="KW-0175">Coiled coil</keyword>
<evidence type="ECO:0000256" key="1">
    <source>
        <dbReference type="SAM" id="Coils"/>
    </source>
</evidence>
<evidence type="ECO:0000256" key="2">
    <source>
        <dbReference type="SAM" id="Phobius"/>
    </source>
</evidence>
<sequence>MLSKFSVKKPYTVVVAVVIVLILGIISFINLNTDLLPSIDLPYIVIMTSYPGASPEEVEMVVTKPIEQAVATVNNIKNVSSVSRENSSIVILEFNNDTNMDSATIEINNMLDLIKPAWDDYSINSPMLMRLNPDMLPVMISAVDAEGLDIVEVSEMAREKIIPELESVNGVASVTGVGLLEEKIEVLIDSDKIEDLNKKILKTVDSELSEAEDQLKKAQKEIEDGKSKLASEETKHTKEISQGEKALVTAKGQIALAESKISAGKLELVKTRDELNNALEEIGNKEEELKVAEKALLALGKNIREEDKIKLEGIRKNLKLLSQKKSETIKGLETVAAKFEEIEREEGTLISKKSEIATKEQDLKMGKLQLTMEMDKAKAQLESGENTLDEKMEEFKKAKEEAFKKASLDGVITKDMISGMLAAQNFSMPAGYVSGEEGIKQLVKVGDKIEDIAYMENLLLFDTGEDVIGKIYLKDVAEISKIDDSEEVYAKVNGNDAVILVMQKQSTFLTSDISKAIREKAEEISSEHEGLTFTNLMDQGLYIDIVVDSVLKNIIYGGILAIVVLILFLRDLKPTFIIAVSIPISIIFAVAMMYFTGVTINIISLAGLALGVGMLVDNSIVVIENIYRLRLEGKSTVEAAIEGAKEISGAITASTLTTACVFLPIIFIQGISRQLFADMGLTIAYSLLASLLVALTLVPTMASGMLKKTNEKERHGFDKFKNGYEKLLRGSLKHRGLVMTIAAVLLVVSIFGGLSMGTAFIPEMDAPQMSMVIQIPKGYSINEARDMANTVTDRLLEIGEIETIGAFHSETMSSFGGEAEGNRVSLYLLLDEDKDISNDDIKRKILELTDDLDCTVTVSSSNMDMSTIVGSGVEVIVKGKEIDTLQGIAKDMVKLMEETEGITEIDDGIEENLTEIRIVVHKEKAMENGLTVAQVFSNVSSIIGKEKTSTTLSTKNKDYPVIVLNKRDKNMTKDDLEDLTIKSKKNGEEVEIPLGDIATLSEAQGLSSIRRDSQERYISIVGEIDVDHNIGLVSRDFEKKLKDYPVPEGYKIELTGEREMINESLWDIGKMILLAIVLIYLIMVAQFQSLLSPFIILFTIPLAFTGGLLALFITGYEISLIAMLGFLVLSGIVVNNGIVFVDYTNQLRRNGLDKTEALVLAGKTRMRPILMTAITTIFGLSTLSVGVGTGAEMIQPLAIVSIGGLTYATILTLFVVPVMYHLLNKDNLDKDSIGIEG</sequence>
<feature type="coiled-coil region" evidence="1">
    <location>
        <begin position="201"/>
        <end position="235"/>
    </location>
</feature>
<dbReference type="InterPro" id="IPR001036">
    <property type="entry name" value="Acrflvin-R"/>
</dbReference>
<dbReference type="Gene3D" id="3.30.70.1440">
    <property type="entry name" value="Multidrug efflux transporter AcrB pore domain"/>
    <property type="match status" value="1"/>
</dbReference>
<keyword evidence="4" id="KW-1185">Reference proteome</keyword>
<feature type="transmembrane region" description="Helical" evidence="2">
    <location>
        <begin position="1068"/>
        <end position="1087"/>
    </location>
</feature>
<gene>
    <name evidence="3" type="ORF">CUESP1_1176</name>
</gene>
<dbReference type="PANTHER" id="PTHR32063">
    <property type="match status" value="1"/>
</dbReference>
<keyword evidence="2" id="KW-1133">Transmembrane helix</keyword>
<name>M1Z7Y4_9FIRM</name>
<feature type="transmembrane region" description="Helical" evidence="2">
    <location>
        <begin position="1094"/>
        <end position="1114"/>
    </location>
</feature>
<feature type="transmembrane region" description="Helical" evidence="2">
    <location>
        <begin position="736"/>
        <end position="761"/>
    </location>
</feature>
<dbReference type="Gene3D" id="3.30.70.1430">
    <property type="entry name" value="Multidrug efflux transporter AcrB pore domain"/>
    <property type="match status" value="2"/>
</dbReference>